<evidence type="ECO:0000256" key="14">
    <source>
        <dbReference type="SAM" id="Phobius"/>
    </source>
</evidence>
<dbReference type="Pfam" id="PF04387">
    <property type="entry name" value="PTPLA"/>
    <property type="match status" value="1"/>
</dbReference>
<keyword evidence="10 14" id="KW-0472">Membrane</keyword>
<name>A0AAV9XWU7_9CRYT</name>
<feature type="transmembrane region" description="Helical" evidence="14">
    <location>
        <begin position="59"/>
        <end position="80"/>
    </location>
</feature>
<evidence type="ECO:0000256" key="2">
    <source>
        <dbReference type="ARBA" id="ARBA00005194"/>
    </source>
</evidence>
<gene>
    <name evidence="15" type="ORF">RS030_223516</name>
</gene>
<evidence type="ECO:0000256" key="6">
    <source>
        <dbReference type="ARBA" id="ARBA00022692"/>
    </source>
</evidence>
<comment type="subcellular location">
    <subcellularLocation>
        <location evidence="1">Membrane</location>
        <topology evidence="1">Multi-pass membrane protein</topology>
    </subcellularLocation>
</comment>
<dbReference type="GO" id="GO:0102158">
    <property type="term" value="F:very-long-chain (3R)-3-hydroxyacyl-CoA dehydratase activity"/>
    <property type="evidence" value="ECO:0007669"/>
    <property type="project" value="UniProtKB-EC"/>
</dbReference>
<keyword evidence="16" id="KW-1185">Reference proteome</keyword>
<evidence type="ECO:0000256" key="8">
    <source>
        <dbReference type="ARBA" id="ARBA00022989"/>
    </source>
</evidence>
<keyword evidence="6 14" id="KW-0812">Transmembrane</keyword>
<dbReference type="Proteomes" id="UP001311799">
    <property type="component" value="Unassembled WGS sequence"/>
</dbReference>
<evidence type="ECO:0000313" key="15">
    <source>
        <dbReference type="EMBL" id="KAK6589147.1"/>
    </source>
</evidence>
<evidence type="ECO:0000256" key="10">
    <source>
        <dbReference type="ARBA" id="ARBA00023136"/>
    </source>
</evidence>
<keyword evidence="8 14" id="KW-1133">Transmembrane helix</keyword>
<keyword evidence="7" id="KW-0276">Fatty acid metabolism</keyword>
<evidence type="ECO:0000256" key="3">
    <source>
        <dbReference type="ARBA" id="ARBA00007811"/>
    </source>
</evidence>
<comment type="caution">
    <text evidence="15">The sequence shown here is derived from an EMBL/GenBank/DDBJ whole genome shotgun (WGS) entry which is preliminary data.</text>
</comment>
<organism evidence="15 16">
    <name type="scientific">Cryptosporidium xiaoi</name>
    <dbReference type="NCBI Taxonomy" id="659607"/>
    <lineage>
        <taxon>Eukaryota</taxon>
        <taxon>Sar</taxon>
        <taxon>Alveolata</taxon>
        <taxon>Apicomplexa</taxon>
        <taxon>Conoidasida</taxon>
        <taxon>Coccidia</taxon>
        <taxon>Eucoccidiorida</taxon>
        <taxon>Eimeriorina</taxon>
        <taxon>Cryptosporidiidae</taxon>
        <taxon>Cryptosporidium</taxon>
    </lineage>
</organism>
<feature type="transmembrane region" description="Helical" evidence="14">
    <location>
        <begin position="158"/>
        <end position="178"/>
    </location>
</feature>
<keyword evidence="11" id="KW-0275">Fatty acid biosynthesis</keyword>
<dbReference type="GO" id="GO:0030497">
    <property type="term" value="P:fatty acid elongation"/>
    <property type="evidence" value="ECO:0007669"/>
    <property type="project" value="TreeGrafter"/>
</dbReference>
<evidence type="ECO:0000313" key="16">
    <source>
        <dbReference type="Proteomes" id="UP001311799"/>
    </source>
</evidence>
<feature type="transmembrane region" description="Helical" evidence="14">
    <location>
        <begin position="101"/>
        <end position="123"/>
    </location>
</feature>
<comment type="catalytic activity">
    <reaction evidence="13">
        <text>a very-long-chain (3R)-3-hydroxyacyl-CoA = a very-long-chain (2E)-enoyl-CoA + H2O</text>
        <dbReference type="Rhea" id="RHEA:45812"/>
        <dbReference type="ChEBI" id="CHEBI:15377"/>
        <dbReference type="ChEBI" id="CHEBI:83728"/>
        <dbReference type="ChEBI" id="CHEBI:85440"/>
        <dbReference type="EC" id="4.2.1.134"/>
    </reaction>
</comment>
<dbReference type="GO" id="GO:0030148">
    <property type="term" value="P:sphingolipid biosynthetic process"/>
    <property type="evidence" value="ECO:0007669"/>
    <property type="project" value="TreeGrafter"/>
</dbReference>
<evidence type="ECO:0000256" key="12">
    <source>
        <dbReference type="ARBA" id="ARBA00023239"/>
    </source>
</evidence>
<sequence>MVILRFSQSLAIFDILNSLTGIVKSQTFPTLIQVLSRLHVVWIVFYLSPIDSKQVTTVFSYIMIISWCLSELIRYPYYVIAQLSTILPKIRMPLFLKWLRYSGFAVLYPIGIVGEVVICSNFISDIYKNSNSVNILYKKLRHFPSEMPNSLNFEVNLAFVYIFILLLYIPGSIFMYSYMIKQRKKSLTNLWKVESESNLKVE</sequence>
<evidence type="ECO:0000256" key="13">
    <source>
        <dbReference type="ARBA" id="ARBA00036671"/>
    </source>
</evidence>
<dbReference type="PANTHER" id="PTHR11035:SF3">
    <property type="entry name" value="VERY-LONG-CHAIN (3R)-3-HYDROXYACYL-COA DEHYDRATASE"/>
    <property type="match status" value="1"/>
</dbReference>
<dbReference type="InterPro" id="IPR007482">
    <property type="entry name" value="Tyr_Pase-like_PTPLA"/>
</dbReference>
<evidence type="ECO:0000256" key="1">
    <source>
        <dbReference type="ARBA" id="ARBA00004141"/>
    </source>
</evidence>
<accession>A0AAV9XWU7</accession>
<keyword evidence="12" id="KW-0456">Lyase</keyword>
<evidence type="ECO:0000256" key="11">
    <source>
        <dbReference type="ARBA" id="ARBA00023160"/>
    </source>
</evidence>
<comment type="pathway">
    <text evidence="2">Lipid metabolism; fatty acid biosynthesis.</text>
</comment>
<comment type="similarity">
    <text evidence="3">Belongs to the very long-chain fatty acids dehydratase HACD family.</text>
</comment>
<reference evidence="15 16" key="1">
    <citation type="submission" date="2023-10" db="EMBL/GenBank/DDBJ databases">
        <title>Comparative genomics analysis reveals potential genetic determinants of host preference in Cryptosporidium xiaoi.</title>
        <authorList>
            <person name="Xiao L."/>
            <person name="Li J."/>
        </authorList>
    </citation>
    <scope>NUCLEOTIDE SEQUENCE [LARGE SCALE GENOMIC DNA]</scope>
    <source>
        <strain evidence="15 16">52996</strain>
    </source>
</reference>
<dbReference type="GO" id="GO:0042761">
    <property type="term" value="P:very long-chain fatty acid biosynthetic process"/>
    <property type="evidence" value="ECO:0007669"/>
    <property type="project" value="TreeGrafter"/>
</dbReference>
<protein>
    <recommendedName>
        <fullName evidence="4">very-long-chain (3R)-3-hydroxyacyl-CoA dehydratase</fullName>
        <ecNumber evidence="4">4.2.1.134</ecNumber>
    </recommendedName>
</protein>
<dbReference type="AlphaFoldDB" id="A0AAV9XWU7"/>
<dbReference type="EC" id="4.2.1.134" evidence="4"/>
<keyword evidence="9" id="KW-0443">Lipid metabolism</keyword>
<dbReference type="GO" id="GO:0005789">
    <property type="term" value="C:endoplasmic reticulum membrane"/>
    <property type="evidence" value="ECO:0007669"/>
    <property type="project" value="TreeGrafter"/>
</dbReference>
<dbReference type="PANTHER" id="PTHR11035">
    <property type="entry name" value="VERY-LONG-CHAIN (3R)-3-HYDROXYACYL-COA DEHYDRATASE"/>
    <property type="match status" value="1"/>
</dbReference>
<evidence type="ECO:0000256" key="5">
    <source>
        <dbReference type="ARBA" id="ARBA00022516"/>
    </source>
</evidence>
<evidence type="ECO:0000256" key="7">
    <source>
        <dbReference type="ARBA" id="ARBA00022832"/>
    </source>
</evidence>
<keyword evidence="5" id="KW-0444">Lipid biosynthesis</keyword>
<dbReference type="EMBL" id="JAWDEY010000014">
    <property type="protein sequence ID" value="KAK6589147.1"/>
    <property type="molecule type" value="Genomic_DNA"/>
</dbReference>
<evidence type="ECO:0000256" key="4">
    <source>
        <dbReference type="ARBA" id="ARBA00013122"/>
    </source>
</evidence>
<evidence type="ECO:0000256" key="9">
    <source>
        <dbReference type="ARBA" id="ARBA00023098"/>
    </source>
</evidence>
<proteinExistence type="inferred from homology"/>